<dbReference type="InterPro" id="IPR001494">
    <property type="entry name" value="Importin-beta_N"/>
</dbReference>
<evidence type="ECO:0000313" key="11">
    <source>
        <dbReference type="EMBL" id="AOW03955.1"/>
    </source>
</evidence>
<dbReference type="VEuPathDB" id="FungiDB:YALI1_D15114g"/>
<evidence type="ECO:0000256" key="3">
    <source>
        <dbReference type="ARBA" id="ARBA00022448"/>
    </source>
</evidence>
<dbReference type="GO" id="GO:0031267">
    <property type="term" value="F:small GTPase binding"/>
    <property type="evidence" value="ECO:0007669"/>
    <property type="project" value="InterPro"/>
</dbReference>
<dbReference type="FunFam" id="1.25.10.10:FF:000027">
    <property type="entry name" value="Importin subunit beta-1"/>
    <property type="match status" value="1"/>
</dbReference>
<feature type="repeat" description="HEAT" evidence="9">
    <location>
        <begin position="316"/>
        <end position="358"/>
    </location>
</feature>
<accession>A0A1H6QAB3</accession>
<reference evidence="12 14" key="2">
    <citation type="submission" date="2018-07" db="EMBL/GenBank/DDBJ databases">
        <title>Draft Genome Assemblies for Five Robust Yarrowia lipolytica Strains Exhibiting High Lipid Production and Pentose Sugar Utilization and Sugar Alcohol Secretion from Undetoxified Lignocellulosic Biomass Hydrolysates.</title>
        <authorList>
            <consortium name="DOE Joint Genome Institute"/>
            <person name="Walker C."/>
            <person name="Ryu S."/>
            <person name="Na H."/>
            <person name="Zane M."/>
            <person name="LaButti K."/>
            <person name="Lipzen A."/>
            <person name="Haridas S."/>
            <person name="Barry K."/>
            <person name="Grigoriev I.V."/>
            <person name="Quarterman J."/>
            <person name="Slininger P."/>
            <person name="Dien B."/>
            <person name="Trinh C.T."/>
        </authorList>
    </citation>
    <scope>NUCLEOTIDE SEQUENCE [LARGE SCALE GENOMIC DNA]</scope>
    <source>
        <strain evidence="12 14">YB392</strain>
    </source>
</reference>
<dbReference type="InterPro" id="IPR040122">
    <property type="entry name" value="Importin_beta"/>
</dbReference>
<gene>
    <name evidence="12" type="ORF">B0I71DRAFT_20070</name>
    <name evidence="11" type="ORF">YALI1_D15114g</name>
</gene>
<dbReference type="Pfam" id="PF13513">
    <property type="entry name" value="HEAT_EZ"/>
    <property type="match status" value="1"/>
</dbReference>
<dbReference type="EMBL" id="KZ859134">
    <property type="protein sequence ID" value="RDW22919.1"/>
    <property type="molecule type" value="Genomic_DNA"/>
</dbReference>
<dbReference type="OrthoDB" id="10263328at2759"/>
<dbReference type="InterPro" id="IPR058584">
    <property type="entry name" value="IMB1_TNPO1-like_TPR"/>
</dbReference>
<evidence type="ECO:0000256" key="2">
    <source>
        <dbReference type="ARBA" id="ARBA00010907"/>
    </source>
</evidence>
<dbReference type="Proteomes" id="UP000182444">
    <property type="component" value="Chromosome 1D"/>
</dbReference>
<protein>
    <recommendedName>
        <fullName evidence="7">Importin-95</fullName>
    </recommendedName>
    <alternativeName>
        <fullName evidence="8">Karyopherin-95</fullName>
    </alternativeName>
</protein>
<feature type="domain" description="Importin N-terminal" evidence="10">
    <location>
        <begin position="22"/>
        <end position="104"/>
    </location>
</feature>
<dbReference type="PROSITE" id="PS50166">
    <property type="entry name" value="IMPORTIN_B_NT"/>
    <property type="match status" value="1"/>
</dbReference>
<dbReference type="Gene3D" id="1.25.10.10">
    <property type="entry name" value="Leucine-rich Repeat Variant"/>
    <property type="match status" value="1"/>
</dbReference>
<dbReference type="EMBL" id="CP017556">
    <property type="protein sequence ID" value="AOW03955.1"/>
    <property type="molecule type" value="Genomic_DNA"/>
</dbReference>
<keyword evidence="4" id="KW-0963">Cytoplasm</keyword>
<evidence type="ECO:0000256" key="8">
    <source>
        <dbReference type="ARBA" id="ARBA00083566"/>
    </source>
</evidence>
<dbReference type="GeneID" id="2910614"/>
<evidence type="ECO:0000256" key="6">
    <source>
        <dbReference type="ARBA" id="ARBA00022927"/>
    </source>
</evidence>
<keyword evidence="3" id="KW-0813">Transport</keyword>
<reference evidence="11 13" key="1">
    <citation type="journal article" date="2016" name="PLoS ONE">
        <title>Sequence Assembly of Yarrowia lipolytica Strain W29/CLIB89 Shows Transposable Element Diversity.</title>
        <authorList>
            <person name="Magnan C."/>
            <person name="Yu J."/>
            <person name="Chang I."/>
            <person name="Jahn E."/>
            <person name="Kanomata Y."/>
            <person name="Wu J."/>
            <person name="Zeller M."/>
            <person name="Oakes M."/>
            <person name="Baldi P."/>
            <person name="Sandmeyer S."/>
        </authorList>
    </citation>
    <scope>NUCLEOTIDE SEQUENCE [LARGE SCALE GENOMIC DNA]</scope>
    <source>
        <strain evidence="11">CLIB89</strain>
        <strain evidence="13">CLIB89(W29)</strain>
    </source>
</reference>
<dbReference type="KEGG" id="yli:2910614"/>
<dbReference type="InterPro" id="IPR011989">
    <property type="entry name" value="ARM-like"/>
</dbReference>
<sequence length="865" mass="95531">MEIAPILHDAFQGATPQVRNEANSKLADAYQNYYGDVMMALANCISTQDTQIPDEIRVLAGIAIKNNLTSKDQEVKQEQANKWLAADGSVTDQIKSILLEVLKSTNNQVASAAAQAVAAIAEIDLPQGRWSSLMTTLVENTKDEQPSHIKMAALQSIGFICERADRNNAGVVSQASGILTAIVQAAQSKESDQNVRLKAIEALGDSLDFIRDNFARDGERNCIMVVVCEATQSDSAKLREVSYGTMSRIMTKYYQFMELYMKQALFGVTVKGMQDSDDSVACMAVEFWSSVCEIEDKNQRTGEECFGFAKVAAPKVLPILLELLNRQNEYDDDEDWSVSMAAAACLQLFAQTIGNDVVPLTLQFVEQNIGNTTSWRNREAAVMAFGSILDGPDNAHLADLIKQALEPILNLMNDDSLQVKDTVAWCLGRISDLVINAIDEQVHLPVIMNTLLKGLQDEPKVITNCCWTIMNIFEQLGHGGVNQETTVVSPYYPQVLPALLNAASRNDNENNARTAAYEALSTLVVVCANDCIEAVLELSGEVVTRLETTLEMQQQIVGMDDRINLEELQINLLGLLTNIIRRTDKLVLPASDRLMTLFLNLLQNKLPNSLIEEDVFIAIGAVADANGEGFMKFMESLNPFLLRALEDPSLIVCNTAVGLVADVSNALGPAIDQFSDQYMQLFVTDLQNPKAQQVIKPSILSCFGDIASSIGPKFERYFSFVFPVIEQACQLDVPDQYSGYAVSEEFLDFVANLRERIIDAFVGIVTGLRDYPALFAPYVPTLFNFLSKVAVDPLLAPVESVARSVVGIIGDVATMYPGGDFKEAYTKPWVLEFIRRTRSDPEFTDETKITARWAREQQKRQLGEK</sequence>
<dbReference type="GO" id="GO:0006606">
    <property type="term" value="P:protein import into nucleus"/>
    <property type="evidence" value="ECO:0007669"/>
    <property type="project" value="InterPro"/>
</dbReference>
<evidence type="ECO:0000313" key="13">
    <source>
        <dbReference type="Proteomes" id="UP000182444"/>
    </source>
</evidence>
<evidence type="ECO:0000313" key="14">
    <source>
        <dbReference type="Proteomes" id="UP000256601"/>
    </source>
</evidence>
<proteinExistence type="inferred from homology"/>
<dbReference type="AlphaFoldDB" id="A0A1H6QAB3"/>
<dbReference type="PROSITE" id="PS50077">
    <property type="entry name" value="HEAT_REPEAT"/>
    <property type="match status" value="2"/>
</dbReference>
<dbReference type="PANTHER" id="PTHR10527">
    <property type="entry name" value="IMPORTIN BETA"/>
    <property type="match status" value="1"/>
</dbReference>
<evidence type="ECO:0000256" key="1">
    <source>
        <dbReference type="ARBA" id="ARBA00004496"/>
    </source>
</evidence>
<evidence type="ECO:0000256" key="4">
    <source>
        <dbReference type="ARBA" id="ARBA00022490"/>
    </source>
</evidence>
<feature type="repeat" description="HEAT" evidence="9">
    <location>
        <begin position="495"/>
        <end position="534"/>
    </location>
</feature>
<comment type="similarity">
    <text evidence="2">Belongs to the importin beta family. Importin beta-1 subfamily.</text>
</comment>
<keyword evidence="5" id="KW-0677">Repeat</keyword>
<dbReference type="OMA" id="QQYQERW"/>
<dbReference type="SUPFAM" id="SSF48371">
    <property type="entry name" value="ARM repeat"/>
    <property type="match status" value="1"/>
</dbReference>
<comment type="subcellular location">
    <subcellularLocation>
        <location evidence="1">Cytoplasm</location>
    </subcellularLocation>
</comment>
<dbReference type="RefSeq" id="XP_502730.1">
    <property type="nucleotide sequence ID" value="XM_502730.1"/>
</dbReference>
<name>A0A1H6QAB3_YARLL</name>
<evidence type="ECO:0000256" key="9">
    <source>
        <dbReference type="PROSITE-ProRule" id="PRU00103"/>
    </source>
</evidence>
<evidence type="ECO:0000313" key="12">
    <source>
        <dbReference type="EMBL" id="RDW22919.1"/>
    </source>
</evidence>
<evidence type="ECO:0000259" key="10">
    <source>
        <dbReference type="PROSITE" id="PS50166"/>
    </source>
</evidence>
<dbReference type="InterPro" id="IPR021133">
    <property type="entry name" value="HEAT_type_2"/>
</dbReference>
<dbReference type="Pfam" id="PF25574">
    <property type="entry name" value="TPR_IMB1"/>
    <property type="match status" value="1"/>
</dbReference>
<dbReference type="VEuPathDB" id="FungiDB:YALI0_D12144g"/>
<dbReference type="InterPro" id="IPR016024">
    <property type="entry name" value="ARM-type_fold"/>
</dbReference>
<dbReference type="Proteomes" id="UP000256601">
    <property type="component" value="Unassembled WGS sequence"/>
</dbReference>
<organism evidence="11 13">
    <name type="scientific">Yarrowia lipolytica</name>
    <name type="common">Candida lipolytica</name>
    <dbReference type="NCBI Taxonomy" id="4952"/>
    <lineage>
        <taxon>Eukaryota</taxon>
        <taxon>Fungi</taxon>
        <taxon>Dikarya</taxon>
        <taxon>Ascomycota</taxon>
        <taxon>Saccharomycotina</taxon>
        <taxon>Dipodascomycetes</taxon>
        <taxon>Dipodascales</taxon>
        <taxon>Dipodascales incertae sedis</taxon>
        <taxon>Yarrowia</taxon>
    </lineage>
</organism>
<evidence type="ECO:0000256" key="5">
    <source>
        <dbReference type="ARBA" id="ARBA00022737"/>
    </source>
</evidence>
<evidence type="ECO:0000256" key="7">
    <source>
        <dbReference type="ARBA" id="ARBA00079884"/>
    </source>
</evidence>
<dbReference type="GO" id="GO:0005737">
    <property type="term" value="C:cytoplasm"/>
    <property type="evidence" value="ECO:0007669"/>
    <property type="project" value="UniProtKB-SubCell"/>
</dbReference>
<keyword evidence="6" id="KW-0653">Protein transport</keyword>
<dbReference type="eggNOG" id="KOG1241">
    <property type="taxonomic scope" value="Eukaryota"/>
</dbReference>
<dbReference type="GO" id="GO:0034399">
    <property type="term" value="C:nuclear periphery"/>
    <property type="evidence" value="ECO:0007669"/>
    <property type="project" value="EnsemblFungi"/>
</dbReference>